<keyword evidence="3 9" id="KW-0813">Transport</keyword>
<dbReference type="Gene3D" id="2.40.30.170">
    <property type="match status" value="1"/>
</dbReference>
<dbReference type="NCBIfam" id="TIGR01843">
    <property type="entry name" value="type_I_hlyD"/>
    <property type="match status" value="1"/>
</dbReference>
<keyword evidence="5 9" id="KW-0997">Cell inner membrane</keyword>
<evidence type="ECO:0000256" key="7">
    <source>
        <dbReference type="ARBA" id="ARBA00022989"/>
    </source>
</evidence>
<accession>A0ABV7XDX9</accession>
<dbReference type="Pfam" id="PF25994">
    <property type="entry name" value="HH_AprE"/>
    <property type="match status" value="1"/>
</dbReference>
<dbReference type="InterPro" id="IPR010129">
    <property type="entry name" value="T1SS_HlyD"/>
</dbReference>
<evidence type="ECO:0000256" key="9">
    <source>
        <dbReference type="RuleBase" id="RU365093"/>
    </source>
</evidence>
<name>A0ABV7XDX9_9SPHN</name>
<comment type="caution">
    <text evidence="12">The sequence shown here is derived from an EMBL/GenBank/DDBJ whole genome shotgun (WGS) entry which is preliminary data.</text>
</comment>
<dbReference type="Proteomes" id="UP001595615">
    <property type="component" value="Unassembled WGS sequence"/>
</dbReference>
<dbReference type="PANTHER" id="PTHR30386:SF26">
    <property type="entry name" value="TRANSPORT PROTEIN COMB"/>
    <property type="match status" value="1"/>
</dbReference>
<keyword evidence="6 9" id="KW-0812">Transmembrane</keyword>
<comment type="similarity">
    <text evidence="2 9">Belongs to the membrane fusion protein (MFP) (TC 8.A.1) family.</text>
</comment>
<dbReference type="PRINTS" id="PR01490">
    <property type="entry name" value="RTXTOXIND"/>
</dbReference>
<keyword evidence="13" id="KW-1185">Reference proteome</keyword>
<evidence type="ECO:0000259" key="11">
    <source>
        <dbReference type="Pfam" id="PF26002"/>
    </source>
</evidence>
<evidence type="ECO:0000256" key="8">
    <source>
        <dbReference type="ARBA" id="ARBA00023136"/>
    </source>
</evidence>
<evidence type="ECO:0000256" key="3">
    <source>
        <dbReference type="ARBA" id="ARBA00022448"/>
    </source>
</evidence>
<reference evidence="13" key="1">
    <citation type="journal article" date="2019" name="Int. J. Syst. Evol. Microbiol.">
        <title>The Global Catalogue of Microorganisms (GCM) 10K type strain sequencing project: providing services to taxonomists for standard genome sequencing and annotation.</title>
        <authorList>
            <consortium name="The Broad Institute Genomics Platform"/>
            <consortium name="The Broad Institute Genome Sequencing Center for Infectious Disease"/>
            <person name="Wu L."/>
            <person name="Ma J."/>
        </authorList>
    </citation>
    <scope>NUCLEOTIDE SEQUENCE [LARGE SCALE GENOMIC DNA]</scope>
    <source>
        <strain evidence="13">KCTC 42644</strain>
    </source>
</reference>
<gene>
    <name evidence="12" type="ORF">ACFOMD_09700</name>
</gene>
<evidence type="ECO:0000256" key="1">
    <source>
        <dbReference type="ARBA" id="ARBA00004377"/>
    </source>
</evidence>
<keyword evidence="4 9" id="KW-1003">Cell membrane</keyword>
<feature type="domain" description="AprE-like beta-barrel" evidence="11">
    <location>
        <begin position="307"/>
        <end position="395"/>
    </location>
</feature>
<dbReference type="PANTHER" id="PTHR30386">
    <property type="entry name" value="MEMBRANE FUSION SUBUNIT OF EMRAB-TOLC MULTIDRUG EFFLUX PUMP"/>
    <property type="match status" value="1"/>
</dbReference>
<dbReference type="SUPFAM" id="SSF111369">
    <property type="entry name" value="HlyD-like secretion proteins"/>
    <property type="match status" value="1"/>
</dbReference>
<sequence length="421" mass="45303">MDLTANIERLPDRIEPSRAANLLLWTIAGFVILFVGWAALARVDEVSRAQGRVIPSRQLQVVSNLEGGIVREILVRQGEKVEAGQALLRLDATQFSAQFTKEQEGYNALVARITRLQAEVGGGSPSFPPGLVTTSPALVAAERSLHQARQSELSAALSVAGSRLEQAQTTVSTRAQAKSLADRELALIGPLVEKGIEPQIELLRAQSAASQASGEYRGAQSAVAEASSELRAVREQFRAKAVDDLTAAKAELAGMGRELPALRDRVTRTELKAPISGTVNRVLVNTVGGIVKPGEPLVEIVPGDDALVIEARVAPADIAFIHPEQRAQVKLTAYDYSIYGSLEGRVERISPDAVLTDERTGETHYLVRVRTDGRLLGNDGRPLAITPGMVAEVDLLGEKRSILSYILSPIQRVGDKALREK</sequence>
<organism evidence="12 13">
    <name type="scientific">Sphingoaurantiacus capsulatus</name>
    <dbReference type="NCBI Taxonomy" id="1771310"/>
    <lineage>
        <taxon>Bacteria</taxon>
        <taxon>Pseudomonadati</taxon>
        <taxon>Pseudomonadota</taxon>
        <taxon>Alphaproteobacteria</taxon>
        <taxon>Sphingomonadales</taxon>
        <taxon>Sphingosinicellaceae</taxon>
        <taxon>Sphingoaurantiacus</taxon>
    </lineage>
</organism>
<feature type="domain" description="AprE-like long alpha-helical hairpin" evidence="10">
    <location>
        <begin position="97"/>
        <end position="265"/>
    </location>
</feature>
<dbReference type="Pfam" id="PF26002">
    <property type="entry name" value="Beta-barrel_AprE"/>
    <property type="match status" value="1"/>
</dbReference>
<evidence type="ECO:0000256" key="5">
    <source>
        <dbReference type="ARBA" id="ARBA00022519"/>
    </source>
</evidence>
<evidence type="ECO:0000256" key="4">
    <source>
        <dbReference type="ARBA" id="ARBA00022475"/>
    </source>
</evidence>
<dbReference type="InterPro" id="IPR058982">
    <property type="entry name" value="Beta-barrel_AprE"/>
</dbReference>
<keyword evidence="8 9" id="KW-0472">Membrane</keyword>
<dbReference type="RefSeq" id="WP_380860527.1">
    <property type="nucleotide sequence ID" value="NZ_JBHRXV010000008.1"/>
</dbReference>
<dbReference type="EMBL" id="JBHRXV010000008">
    <property type="protein sequence ID" value="MFC3712844.1"/>
    <property type="molecule type" value="Genomic_DNA"/>
</dbReference>
<evidence type="ECO:0000313" key="12">
    <source>
        <dbReference type="EMBL" id="MFC3712844.1"/>
    </source>
</evidence>
<evidence type="ECO:0000313" key="13">
    <source>
        <dbReference type="Proteomes" id="UP001595615"/>
    </source>
</evidence>
<evidence type="ECO:0000256" key="2">
    <source>
        <dbReference type="ARBA" id="ARBA00009477"/>
    </source>
</evidence>
<keyword evidence="7 9" id="KW-1133">Transmembrane helix</keyword>
<evidence type="ECO:0000259" key="10">
    <source>
        <dbReference type="Pfam" id="PF25994"/>
    </source>
</evidence>
<dbReference type="InterPro" id="IPR050739">
    <property type="entry name" value="MFP"/>
</dbReference>
<dbReference type="InterPro" id="IPR058781">
    <property type="entry name" value="HH_AprE-like"/>
</dbReference>
<evidence type="ECO:0000256" key="6">
    <source>
        <dbReference type="ARBA" id="ARBA00022692"/>
    </source>
</evidence>
<dbReference type="Gene3D" id="2.40.50.100">
    <property type="match status" value="2"/>
</dbReference>
<proteinExistence type="inferred from homology"/>
<feature type="transmembrane region" description="Helical" evidence="9">
    <location>
        <begin position="21"/>
        <end position="40"/>
    </location>
</feature>
<comment type="subcellular location">
    <subcellularLocation>
        <location evidence="1 9">Cell inner membrane</location>
        <topology evidence="1 9">Single-pass membrane protein</topology>
    </subcellularLocation>
</comment>
<protein>
    <recommendedName>
        <fullName evidence="9">Membrane fusion protein (MFP) family protein</fullName>
    </recommendedName>
</protein>